<gene>
    <name evidence="3" type="ORF">Pcinc_031876</name>
</gene>
<keyword evidence="2" id="KW-0732">Signal</keyword>
<evidence type="ECO:0000256" key="2">
    <source>
        <dbReference type="SAM" id="SignalP"/>
    </source>
</evidence>
<sequence>MAEEAVWLSLLLLVCVVAVGVVDSVVVVNFTTFESQLEAAVTNLSFPGITKGGELLLQAPEGEIRRKMQEVLARARRRDNDNKNNGEGFHLQRNILGGGVREDENTTEGSQRKGGGVKWRHGLQGEREDEDAAEGMSVVNGSGSRRMKLHKMMRRSSSCPGGVGSYGFNSYNFLTFSLQVFNGVINAINNINNNNNNNNDNSQNNIQVNTDQVSSNSNSANAVLVIIPNKRKRKRRHNNNNINNHTSCHFSNGTNTNNNHTTTIAITAAALTPILREFVDTHAKLSDTCRPLHVCRSVRRVSAAVGFHAVIWKSSGVRFSMAKAPCELIFPQCTSFAHLER</sequence>
<dbReference type="Proteomes" id="UP001286313">
    <property type="component" value="Unassembled WGS sequence"/>
</dbReference>
<name>A0AAE1EV87_PETCI</name>
<dbReference type="AlphaFoldDB" id="A0AAE1EV87"/>
<proteinExistence type="predicted"/>
<feature type="region of interest" description="Disordered" evidence="1">
    <location>
        <begin position="232"/>
        <end position="254"/>
    </location>
</feature>
<evidence type="ECO:0000313" key="3">
    <source>
        <dbReference type="EMBL" id="KAK3862245.1"/>
    </source>
</evidence>
<evidence type="ECO:0000256" key="1">
    <source>
        <dbReference type="SAM" id="MobiDB-lite"/>
    </source>
</evidence>
<feature type="region of interest" description="Disordered" evidence="1">
    <location>
        <begin position="100"/>
        <end position="138"/>
    </location>
</feature>
<keyword evidence="4" id="KW-1185">Reference proteome</keyword>
<protein>
    <submittedName>
        <fullName evidence="3">Uncharacterized protein</fullName>
    </submittedName>
</protein>
<feature type="region of interest" description="Disordered" evidence="1">
    <location>
        <begin position="196"/>
        <end position="217"/>
    </location>
</feature>
<organism evidence="3 4">
    <name type="scientific">Petrolisthes cinctipes</name>
    <name type="common">Flat porcelain crab</name>
    <dbReference type="NCBI Taxonomy" id="88211"/>
    <lineage>
        <taxon>Eukaryota</taxon>
        <taxon>Metazoa</taxon>
        <taxon>Ecdysozoa</taxon>
        <taxon>Arthropoda</taxon>
        <taxon>Crustacea</taxon>
        <taxon>Multicrustacea</taxon>
        <taxon>Malacostraca</taxon>
        <taxon>Eumalacostraca</taxon>
        <taxon>Eucarida</taxon>
        <taxon>Decapoda</taxon>
        <taxon>Pleocyemata</taxon>
        <taxon>Anomura</taxon>
        <taxon>Galatheoidea</taxon>
        <taxon>Porcellanidae</taxon>
        <taxon>Petrolisthes</taxon>
    </lineage>
</organism>
<dbReference type="EMBL" id="JAWQEG010004287">
    <property type="protein sequence ID" value="KAK3862245.1"/>
    <property type="molecule type" value="Genomic_DNA"/>
</dbReference>
<evidence type="ECO:0000313" key="4">
    <source>
        <dbReference type="Proteomes" id="UP001286313"/>
    </source>
</evidence>
<comment type="caution">
    <text evidence="3">The sequence shown here is derived from an EMBL/GenBank/DDBJ whole genome shotgun (WGS) entry which is preliminary data.</text>
</comment>
<reference evidence="3" key="1">
    <citation type="submission" date="2023-10" db="EMBL/GenBank/DDBJ databases">
        <title>Genome assemblies of two species of porcelain crab, Petrolisthes cinctipes and Petrolisthes manimaculis (Anomura: Porcellanidae).</title>
        <authorList>
            <person name="Angst P."/>
        </authorList>
    </citation>
    <scope>NUCLEOTIDE SEQUENCE</scope>
    <source>
        <strain evidence="3">PB745_01</strain>
        <tissue evidence="3">Gill</tissue>
    </source>
</reference>
<accession>A0AAE1EV87</accession>
<feature type="chain" id="PRO_5042193491" evidence="2">
    <location>
        <begin position="25"/>
        <end position="341"/>
    </location>
</feature>
<feature type="signal peptide" evidence="2">
    <location>
        <begin position="1"/>
        <end position="24"/>
    </location>
</feature>